<keyword evidence="3" id="KW-0949">S-adenosyl-L-methionine</keyword>
<dbReference type="AlphaFoldDB" id="A0AAI9SZT3"/>
<dbReference type="Pfam" id="PF00856">
    <property type="entry name" value="SET"/>
    <property type="match status" value="1"/>
</dbReference>
<keyword evidence="2" id="KW-0808">Transferase</keyword>
<evidence type="ECO:0000313" key="5">
    <source>
        <dbReference type="EMBL" id="KAI3405810.2"/>
    </source>
</evidence>
<evidence type="ECO:0000256" key="1">
    <source>
        <dbReference type="ARBA" id="ARBA00022603"/>
    </source>
</evidence>
<dbReference type="GO" id="GO:0032259">
    <property type="term" value="P:methylation"/>
    <property type="evidence" value="ECO:0007669"/>
    <property type="project" value="UniProtKB-KW"/>
</dbReference>
<evidence type="ECO:0000259" key="4">
    <source>
        <dbReference type="Pfam" id="PF00856"/>
    </source>
</evidence>
<comment type="caution">
    <text evidence="5">The sequence shown here is derived from an EMBL/GenBank/DDBJ whole genome shotgun (WGS) entry which is preliminary data.</text>
</comment>
<keyword evidence="6" id="KW-1185">Reference proteome</keyword>
<reference evidence="5" key="1">
    <citation type="journal article" date="2022" name="DNA Res.">
        <title>Genome analysis of five recently described species of the CUG-Ser clade uncovers Candida theae as a new hybrid lineage with pathogenic potential in the Candida parapsilosis species complex.</title>
        <authorList>
            <person name="Mixao V."/>
            <person name="Del Olmo V."/>
            <person name="Hegedusova E."/>
            <person name="Saus E."/>
            <person name="Pryszcz L."/>
            <person name="Cillingova A."/>
            <person name="Nosek J."/>
            <person name="Gabaldon T."/>
        </authorList>
    </citation>
    <scope>NUCLEOTIDE SEQUENCE</scope>
    <source>
        <strain evidence="5">CBS 10844</strain>
    </source>
</reference>
<name>A0AAI9SZT3_9ASCO</name>
<accession>A0AAI9SZT3</accession>
<dbReference type="PANTHER" id="PTHR13271">
    <property type="entry name" value="UNCHARACTERIZED PUTATIVE METHYLTRANSFERASE"/>
    <property type="match status" value="1"/>
</dbReference>
<dbReference type="InterPro" id="IPR001214">
    <property type="entry name" value="SET_dom"/>
</dbReference>
<feature type="domain" description="SET" evidence="4">
    <location>
        <begin position="37"/>
        <end position="92"/>
    </location>
</feature>
<dbReference type="RefSeq" id="XP_049181555.1">
    <property type="nucleotide sequence ID" value="XM_049322538.1"/>
</dbReference>
<dbReference type="Proteomes" id="UP001202479">
    <property type="component" value="Unassembled WGS sequence"/>
</dbReference>
<dbReference type="EMBL" id="JAHUZD010000027">
    <property type="protein sequence ID" value="KAI3405810.2"/>
    <property type="molecule type" value="Genomic_DNA"/>
</dbReference>
<protein>
    <recommendedName>
        <fullName evidence="4">SET domain-containing protein</fullName>
    </recommendedName>
</protein>
<dbReference type="PANTHER" id="PTHR13271:SF47">
    <property type="entry name" value="ACTIN-HISTIDINE N-METHYLTRANSFERASE"/>
    <property type="match status" value="1"/>
</dbReference>
<keyword evidence="1" id="KW-0489">Methyltransferase</keyword>
<dbReference type="Gene3D" id="3.90.1410.10">
    <property type="entry name" value="set domain protein methyltransferase, domain 1"/>
    <property type="match status" value="1"/>
</dbReference>
<dbReference type="InterPro" id="IPR046341">
    <property type="entry name" value="SET_dom_sf"/>
</dbReference>
<evidence type="ECO:0000313" key="6">
    <source>
        <dbReference type="Proteomes" id="UP001202479"/>
    </source>
</evidence>
<sequence length="112" mass="13008">MELDKHVYVPFEVHEDKYTDSLLQHYFAQSVRDFELMPLVYDKSDNFTMAPYIDFINHSCDDHCTLKIDGKGFQITTTTELTTEDQLYLSYGSHSNGFLLTEYGFTMAKNNA</sequence>
<organism evidence="5 6">
    <name type="scientific">Candida oxycetoniae</name>
    <dbReference type="NCBI Taxonomy" id="497107"/>
    <lineage>
        <taxon>Eukaryota</taxon>
        <taxon>Fungi</taxon>
        <taxon>Dikarya</taxon>
        <taxon>Ascomycota</taxon>
        <taxon>Saccharomycotina</taxon>
        <taxon>Pichiomycetes</taxon>
        <taxon>Debaryomycetaceae</taxon>
        <taxon>Candida/Lodderomyces clade</taxon>
        <taxon>Candida</taxon>
    </lineage>
</organism>
<dbReference type="GeneID" id="73379034"/>
<proteinExistence type="predicted"/>
<evidence type="ECO:0000256" key="2">
    <source>
        <dbReference type="ARBA" id="ARBA00022679"/>
    </source>
</evidence>
<dbReference type="InterPro" id="IPR050600">
    <property type="entry name" value="SETD3_SETD6_MTase"/>
</dbReference>
<dbReference type="GO" id="GO:0016279">
    <property type="term" value="F:protein-lysine N-methyltransferase activity"/>
    <property type="evidence" value="ECO:0007669"/>
    <property type="project" value="UniProtKB-ARBA"/>
</dbReference>
<evidence type="ECO:0000256" key="3">
    <source>
        <dbReference type="ARBA" id="ARBA00022691"/>
    </source>
</evidence>
<dbReference type="SUPFAM" id="SSF82199">
    <property type="entry name" value="SET domain"/>
    <property type="match status" value="1"/>
</dbReference>
<gene>
    <name evidence="5" type="ORF">KGF56_001417</name>
</gene>